<name>D3RX96_FERPA</name>
<evidence type="ECO:0000256" key="1">
    <source>
        <dbReference type="ARBA" id="ARBA00007118"/>
    </source>
</evidence>
<dbReference type="AlphaFoldDB" id="D3RX96"/>
<dbReference type="KEGG" id="fpl:Ferp_0944"/>
<dbReference type="PANTHER" id="PTHR43673">
    <property type="entry name" value="NAD(P)H NITROREDUCTASE YDGI-RELATED"/>
    <property type="match status" value="1"/>
</dbReference>
<dbReference type="Pfam" id="PF00881">
    <property type="entry name" value="Nitroreductase"/>
    <property type="match status" value="2"/>
</dbReference>
<keyword evidence="2" id="KW-0560">Oxidoreductase</keyword>
<proteinExistence type="inferred from homology"/>
<dbReference type="GO" id="GO:0016491">
    <property type="term" value="F:oxidoreductase activity"/>
    <property type="evidence" value="ECO:0007669"/>
    <property type="project" value="UniProtKB-KW"/>
</dbReference>
<dbReference type="PANTHER" id="PTHR43673:SF10">
    <property type="entry name" value="NADH DEHYDROGENASE_NAD(P)H NITROREDUCTASE XCC3605-RELATED"/>
    <property type="match status" value="1"/>
</dbReference>
<feature type="domain" description="Nitroreductase" evidence="3">
    <location>
        <begin position="78"/>
        <end position="164"/>
    </location>
</feature>
<dbReference type="InterPro" id="IPR000415">
    <property type="entry name" value="Nitroreductase-like"/>
</dbReference>
<dbReference type="HOGENOM" id="CLU_070764_7_1_2"/>
<dbReference type="InterPro" id="IPR029479">
    <property type="entry name" value="Nitroreductase"/>
</dbReference>
<feature type="domain" description="Nitroreductase" evidence="3">
    <location>
        <begin position="22"/>
        <end position="76"/>
    </location>
</feature>
<reference evidence="4 5" key="2">
    <citation type="journal article" date="2011" name="Stand. Genomic Sci.">
        <title>Complete genome sequence of Ferroglobus placidus AEDII12DO.</title>
        <authorList>
            <person name="Anderson I."/>
            <person name="Risso C."/>
            <person name="Holmes D."/>
            <person name="Lucas S."/>
            <person name="Copeland A."/>
            <person name="Lapidus A."/>
            <person name="Cheng J.F."/>
            <person name="Bruce D."/>
            <person name="Goodwin L."/>
            <person name="Pitluck S."/>
            <person name="Saunders E."/>
            <person name="Brettin T."/>
            <person name="Detter J.C."/>
            <person name="Han C."/>
            <person name="Tapia R."/>
            <person name="Larimer F."/>
            <person name="Land M."/>
            <person name="Hauser L."/>
            <person name="Woyke T."/>
            <person name="Lovley D."/>
            <person name="Kyrpides N."/>
            <person name="Ivanova N."/>
        </authorList>
    </citation>
    <scope>NUCLEOTIDE SEQUENCE [LARGE SCALE GENOMIC DNA]</scope>
    <source>
        <strain evidence="5">DSM 10642 / AEDII12DO</strain>
    </source>
</reference>
<dbReference type="eggNOG" id="arCOG00288">
    <property type="taxonomic scope" value="Archaea"/>
</dbReference>
<evidence type="ECO:0000256" key="2">
    <source>
        <dbReference type="ARBA" id="ARBA00023002"/>
    </source>
</evidence>
<evidence type="ECO:0000313" key="4">
    <source>
        <dbReference type="EMBL" id="ADC65109.1"/>
    </source>
</evidence>
<dbReference type="Gene3D" id="3.40.109.10">
    <property type="entry name" value="NADH Oxidase"/>
    <property type="match status" value="1"/>
</dbReference>
<dbReference type="SUPFAM" id="SSF55469">
    <property type="entry name" value="FMN-dependent nitroreductase-like"/>
    <property type="match status" value="1"/>
</dbReference>
<accession>D3RX96</accession>
<evidence type="ECO:0000259" key="3">
    <source>
        <dbReference type="Pfam" id="PF00881"/>
    </source>
</evidence>
<protein>
    <submittedName>
        <fullName evidence="4">Nitroreductase</fullName>
    </submittedName>
</protein>
<gene>
    <name evidence="4" type="ordered locus">Ferp_0944</name>
</gene>
<keyword evidence="5" id="KW-1185">Reference proteome</keyword>
<dbReference type="STRING" id="589924.Ferp_0944"/>
<organism evidence="4 5">
    <name type="scientific">Ferroglobus placidus (strain DSM 10642 / AEDII12DO)</name>
    <dbReference type="NCBI Taxonomy" id="589924"/>
    <lineage>
        <taxon>Archaea</taxon>
        <taxon>Methanobacteriati</taxon>
        <taxon>Methanobacteriota</taxon>
        <taxon>Archaeoglobi</taxon>
        <taxon>Archaeoglobales</taxon>
        <taxon>Archaeoglobaceae</taxon>
        <taxon>Ferroglobus</taxon>
    </lineage>
</organism>
<dbReference type="Proteomes" id="UP000002613">
    <property type="component" value="Chromosome"/>
</dbReference>
<reference evidence="5" key="1">
    <citation type="submission" date="2010-02" db="EMBL/GenBank/DDBJ databases">
        <title>Complete sequence of Ferroglobus placidus DSM 10642.</title>
        <authorList>
            <consortium name="US DOE Joint Genome Institute"/>
            <person name="Lucas S."/>
            <person name="Copeland A."/>
            <person name="Lapidus A."/>
            <person name="Cheng J.-F."/>
            <person name="Bruce D."/>
            <person name="Goodwin L."/>
            <person name="Pitluck S."/>
            <person name="Saunders E."/>
            <person name="Brettin T."/>
            <person name="Detter J.C."/>
            <person name="Han C."/>
            <person name="Tapia R."/>
            <person name="Larimer F."/>
            <person name="Land M."/>
            <person name="Hauser L."/>
            <person name="Kyrpides N."/>
            <person name="Ivanova N."/>
            <person name="Holmes D."/>
            <person name="Lovley D."/>
            <person name="Kyrpides N."/>
            <person name="Anderson I.J."/>
            <person name="Woyke T."/>
        </authorList>
    </citation>
    <scope>NUCLEOTIDE SEQUENCE [LARGE SCALE GENOMIC DNA]</scope>
    <source>
        <strain evidence="5">DSM 10642 / AEDII12DO</strain>
    </source>
</reference>
<evidence type="ECO:0000313" key="5">
    <source>
        <dbReference type="Proteomes" id="UP000002613"/>
    </source>
</evidence>
<sequence>MSEKTYTIVAFIRHMECLEAIFTRVSIRRFKKDPIDDEIIIRLLEAGNAAPSAGNLQARDFIVVKDEETKLKLAVASLRQSFVAEAPVVIVVCANYPRSMQVYGERGKLYAEQDATAAVENILLAAHCMGLGAVWVGAFNEERVAEILNIPSYARPMAIIPVGYPAERPSPRRRMKIEEITHWERW</sequence>
<comment type="similarity">
    <text evidence="1">Belongs to the nitroreductase family.</text>
</comment>
<dbReference type="EMBL" id="CP001899">
    <property type="protein sequence ID" value="ADC65109.1"/>
    <property type="molecule type" value="Genomic_DNA"/>
</dbReference>
<dbReference type="PaxDb" id="589924-Ferp_0944"/>